<keyword evidence="1" id="KW-0812">Transmembrane</keyword>
<evidence type="ECO:0000313" key="2">
    <source>
        <dbReference type="EMBL" id="MCZ8533198.1"/>
    </source>
</evidence>
<dbReference type="AlphaFoldDB" id="A0A9X3L888"/>
<reference evidence="2" key="1">
    <citation type="submission" date="2022-05" db="EMBL/GenBank/DDBJ databases">
        <authorList>
            <person name="Colautti A."/>
            <person name="Iacumin L."/>
        </authorList>
    </citation>
    <scope>NUCLEOTIDE SEQUENCE</scope>
    <source>
        <strain evidence="2">DSM 30747</strain>
    </source>
</reference>
<accession>A0A9X3L888</accession>
<gene>
    <name evidence="2" type="ORF">M9R61_07500</name>
</gene>
<name>A0A9X3L888_9BACI</name>
<keyword evidence="3" id="KW-1185">Reference proteome</keyword>
<evidence type="ECO:0000256" key="1">
    <source>
        <dbReference type="SAM" id="Phobius"/>
    </source>
</evidence>
<protein>
    <submittedName>
        <fullName evidence="2">DUF4181 domain-containing protein</fullName>
    </submittedName>
</protein>
<proteinExistence type="predicted"/>
<dbReference type="RefSeq" id="WP_269921619.1">
    <property type="nucleotide sequence ID" value="NZ_JAMKBI010000004.1"/>
</dbReference>
<evidence type="ECO:0000313" key="3">
    <source>
        <dbReference type="Proteomes" id="UP001152172"/>
    </source>
</evidence>
<feature type="transmembrane region" description="Helical" evidence="1">
    <location>
        <begin position="6"/>
        <end position="29"/>
    </location>
</feature>
<feature type="transmembrane region" description="Helical" evidence="1">
    <location>
        <begin position="81"/>
        <end position="104"/>
    </location>
</feature>
<feature type="transmembrane region" description="Helical" evidence="1">
    <location>
        <begin position="116"/>
        <end position="134"/>
    </location>
</feature>
<keyword evidence="1" id="KW-0472">Membrane</keyword>
<dbReference type="EMBL" id="JAMKBI010000004">
    <property type="protein sequence ID" value="MCZ8533198.1"/>
    <property type="molecule type" value="Genomic_DNA"/>
</dbReference>
<comment type="caution">
    <text evidence="2">The sequence shown here is derived from an EMBL/GenBank/DDBJ whole genome shotgun (WGS) entry which is preliminary data.</text>
</comment>
<keyword evidence="1" id="KW-1133">Transmembrane helix</keyword>
<sequence>MYGFDRMFWLDLLILLVIVISLLTLFNTVMRKWLKVEKKDFFSYNHMNAKHKKIDWTIRILFLVSMFLGLFINVRRDPLEGFWFLETWFLMIIFIVVSETVRAMMEWKHAVNKKDYIFTISQLVFGVVLLLSVFKTNFFGLM</sequence>
<organism evidence="2 3">
    <name type="scientific">Psychrobacillus psychrodurans</name>
    <dbReference type="NCBI Taxonomy" id="126157"/>
    <lineage>
        <taxon>Bacteria</taxon>
        <taxon>Bacillati</taxon>
        <taxon>Bacillota</taxon>
        <taxon>Bacilli</taxon>
        <taxon>Bacillales</taxon>
        <taxon>Bacillaceae</taxon>
        <taxon>Psychrobacillus</taxon>
    </lineage>
</organism>
<feature type="transmembrane region" description="Helical" evidence="1">
    <location>
        <begin position="56"/>
        <end position="75"/>
    </location>
</feature>
<dbReference type="Pfam" id="PF13789">
    <property type="entry name" value="DUF4181"/>
    <property type="match status" value="1"/>
</dbReference>
<dbReference type="InterPro" id="IPR025441">
    <property type="entry name" value="DUF4181"/>
</dbReference>
<dbReference type="Proteomes" id="UP001152172">
    <property type="component" value="Unassembled WGS sequence"/>
</dbReference>